<reference evidence="2" key="1">
    <citation type="journal article" date="2019" name="Plant Biotechnol. J.">
        <title>Genome sequencing of the Australian wild diploid species Gossypium australe highlights disease resistance and delayed gland morphogenesis.</title>
        <authorList>
            <person name="Cai Y."/>
            <person name="Cai X."/>
            <person name="Wang Q."/>
            <person name="Wang P."/>
            <person name="Zhang Y."/>
            <person name="Cai C."/>
            <person name="Xu Y."/>
            <person name="Wang K."/>
            <person name="Zhou Z."/>
            <person name="Wang C."/>
            <person name="Geng S."/>
            <person name="Li B."/>
            <person name="Dong Q."/>
            <person name="Hou Y."/>
            <person name="Wang H."/>
            <person name="Ai P."/>
            <person name="Liu Z."/>
            <person name="Yi F."/>
            <person name="Sun M."/>
            <person name="An G."/>
            <person name="Cheng J."/>
            <person name="Zhang Y."/>
            <person name="Shi Q."/>
            <person name="Xie Y."/>
            <person name="Shi X."/>
            <person name="Chang Y."/>
            <person name="Huang F."/>
            <person name="Chen Y."/>
            <person name="Hong S."/>
            <person name="Mi L."/>
            <person name="Sun Q."/>
            <person name="Zhang L."/>
            <person name="Zhou B."/>
            <person name="Peng R."/>
            <person name="Zhang X."/>
            <person name="Liu F."/>
        </authorList>
    </citation>
    <scope>NUCLEOTIDE SEQUENCE [LARGE SCALE GENOMIC DNA]</scope>
    <source>
        <strain evidence="2">cv. PA1801</strain>
    </source>
</reference>
<sequence length="133" mass="15042">MPGVQTNLVEGLLVKGEDAYLAYIMDSSEPRKDISQVLIVKVFSDVLPRELPGMSPDREVEFFLELEPSTVPISYAPCRMAPLELKDVSYWGASILFVKKKDGTLCLCIDYSQLNKVTVKNKYQLPRIEDLQN</sequence>
<dbReference type="OrthoDB" id="1703479at2759"/>
<dbReference type="Gene3D" id="3.10.10.10">
    <property type="entry name" value="HIV Type 1 Reverse Transcriptase, subunit A, domain 1"/>
    <property type="match status" value="1"/>
</dbReference>
<gene>
    <name evidence="1" type="ORF">EPI10_005926</name>
</gene>
<dbReference type="InterPro" id="IPR043502">
    <property type="entry name" value="DNA/RNA_pol_sf"/>
</dbReference>
<dbReference type="InterPro" id="IPR032567">
    <property type="entry name" value="RTL1-rel"/>
</dbReference>
<accession>A0A5B6WS89</accession>
<dbReference type="AlphaFoldDB" id="A0A5B6WS89"/>
<dbReference type="Proteomes" id="UP000325315">
    <property type="component" value="Unassembled WGS sequence"/>
</dbReference>
<name>A0A5B6WS89_9ROSI</name>
<dbReference type="PANTHER" id="PTHR15503:SF45">
    <property type="entry name" value="RNA-DIRECTED DNA POLYMERASE HOMOLOG"/>
    <property type="match status" value="1"/>
</dbReference>
<dbReference type="PANTHER" id="PTHR15503">
    <property type="entry name" value="LDOC1 RELATED"/>
    <property type="match status" value="1"/>
</dbReference>
<organism evidence="1 2">
    <name type="scientific">Gossypium australe</name>
    <dbReference type="NCBI Taxonomy" id="47621"/>
    <lineage>
        <taxon>Eukaryota</taxon>
        <taxon>Viridiplantae</taxon>
        <taxon>Streptophyta</taxon>
        <taxon>Embryophyta</taxon>
        <taxon>Tracheophyta</taxon>
        <taxon>Spermatophyta</taxon>
        <taxon>Magnoliopsida</taxon>
        <taxon>eudicotyledons</taxon>
        <taxon>Gunneridae</taxon>
        <taxon>Pentapetalae</taxon>
        <taxon>rosids</taxon>
        <taxon>malvids</taxon>
        <taxon>Malvales</taxon>
        <taxon>Malvaceae</taxon>
        <taxon>Malvoideae</taxon>
        <taxon>Gossypium</taxon>
    </lineage>
</organism>
<keyword evidence="2" id="KW-1185">Reference proteome</keyword>
<evidence type="ECO:0000313" key="2">
    <source>
        <dbReference type="Proteomes" id="UP000325315"/>
    </source>
</evidence>
<proteinExistence type="predicted"/>
<evidence type="ECO:0000313" key="1">
    <source>
        <dbReference type="EMBL" id="KAA3483785.1"/>
    </source>
</evidence>
<dbReference type="SUPFAM" id="SSF56672">
    <property type="entry name" value="DNA/RNA polymerases"/>
    <property type="match status" value="1"/>
</dbReference>
<comment type="caution">
    <text evidence="1">The sequence shown here is derived from an EMBL/GenBank/DDBJ whole genome shotgun (WGS) entry which is preliminary data.</text>
</comment>
<dbReference type="EMBL" id="SMMG02000002">
    <property type="protein sequence ID" value="KAA3483785.1"/>
    <property type="molecule type" value="Genomic_DNA"/>
</dbReference>
<protein>
    <submittedName>
        <fullName evidence="1">Retrotransposon-like protein</fullName>
    </submittedName>
</protein>